<dbReference type="GO" id="GO:0007165">
    <property type="term" value="P:signal transduction"/>
    <property type="evidence" value="ECO:0007669"/>
    <property type="project" value="InterPro"/>
</dbReference>
<dbReference type="InterPro" id="IPR000157">
    <property type="entry name" value="TIR_dom"/>
</dbReference>
<evidence type="ECO:0000256" key="3">
    <source>
        <dbReference type="ARBA" id="ARBA00022741"/>
    </source>
</evidence>
<dbReference type="Gene3D" id="3.40.50.10140">
    <property type="entry name" value="Toll/interleukin-1 receptor homology (TIR) domain"/>
    <property type="match status" value="1"/>
</dbReference>
<sequence>MSLLVSTTCIALVICSYYLCLFLVNCCLRIASSSQRESASLPSTEPSAPQWMYDVFLSFRGEETRKGIAFEIYDGLKNRGGIKTFMDDQELQAGAPISPSLLKAIEESRFAIIVLSPNYASSSWCLEELTKIVDCMKDENRILPLFYHVKPSDVRHQKRSFEEAFTEHEKKSRHEIEKLKKWRDALKTVSNFSGWDTQNFKTERELVGVIVESVCNKVGRQITEHLNLQTEVDKLSVGKATVAEKVTAAYAKGEKIHANVQDWLKKVEEITKEAQEFLRDEIQATEEPHDSMNHRSKKSLELLQVVTQLHETREFSDISYIIQAKDYCLESGQDYQEFDSRASTVEKIMDELRSPNCADIILVHGIGGVGKTTLAEQVLRQAEKQKLFDDLVMVRDVKKPNLEAIQQVIADKLGLSLSEIQTTAGRADKICDRIKGKKTSAESKQDKKTLVILDDVWEPVDLKAVGLPHIKTCRILLTSRTSKLFSADMINQKPFQLGVLGEEETWLLFEKRAGNVVEGHDIRTIATQLAKKCGGLPVLVVTVASSLRNEARLPIWRYALSSLERFDKEEELTEKAYSVLEWSYEQLNKNLKPLFLLCGTIVVGNSISLTHLFKYSMGLGFFRKTKTVKEARDALDTQVGKLKASNLLLDGDDDTRVRMHDLVHHIVYQIASRDHHVLVQDGADDELKEWTEEDLFRCSKISLPSCNIATLPEVPWQCLELEMFHLHSKDGDSSRDMPSNFFEKMKKLKVLGLNNLPPISLPPSLKCLEHLQTLCLDGCMCEDIAQVGELTSLQILSIVKSKVKQLPKEIGQLTHLRLLDLSDCSLLEVISPGVISNLTSLEDLRMRNSFDKWEGEGVICETSNARLLELKNLSKLTALEIHIPDAKILPPDLFSNKLERYQIVVGGPHKKRLSPTLFLRKKWNRMYETTLNTLKLNLTTSNELDHGLKMLLEKCDVLSLDGTKGFDSAYIINTKEVMSNLTTLSVRGCRDLKWLLSSSMARNLQKLKHLKISQCKIMEQIVSTREHDKENMFGELKSLQLESLPNLARFCTGKSIEFPLLEKLYIKDCPQLGAFVGGPMAKSRKGEIRERDFEENFDVHSDSTFLFDEKVKFPRLEILLFFSRRRNSELQTIWHNQLAPGSFGKLREVYLLKCKNLRSIFPPSMMGRLNALETLEIKGCESVEVVFDERGETNVNKTHGTSTTQLKDGQNLISVEIFNCDGLKNIFPALMAARCLQQLQKLYVSYCPKMKTIVAKEEGGLQLTTYPKFMFPKVKSVTFSSLSTLRSFYPGLHASEWPSLKYLQVQNCDKVEFLAAELSIFRKRQHVPTKQPFFIIDQVCKTIFINVLIENCPP</sequence>
<dbReference type="InterPro" id="IPR050905">
    <property type="entry name" value="Plant_NBS-LRR"/>
</dbReference>
<comment type="caution">
    <text evidence="8">The sequence shown here is derived from an EMBL/GenBank/DDBJ whole genome shotgun (WGS) entry which is preliminary data.</text>
</comment>
<dbReference type="InterPro" id="IPR027417">
    <property type="entry name" value="P-loop_NTPase"/>
</dbReference>
<evidence type="ECO:0000256" key="5">
    <source>
        <dbReference type="ARBA" id="ARBA00022840"/>
    </source>
</evidence>
<dbReference type="Gene3D" id="1.10.8.430">
    <property type="entry name" value="Helical domain of apoptotic protease-activating factors"/>
    <property type="match status" value="1"/>
</dbReference>
<dbReference type="FunFam" id="3.40.50.10140:FF:000007">
    <property type="entry name" value="Disease resistance protein (TIR-NBS-LRR class)"/>
    <property type="match status" value="1"/>
</dbReference>
<evidence type="ECO:0000256" key="2">
    <source>
        <dbReference type="ARBA" id="ARBA00022737"/>
    </source>
</evidence>
<feature type="domain" description="TIR" evidence="7">
    <location>
        <begin position="51"/>
        <end position="218"/>
    </location>
</feature>
<accession>A0AAW1WUA7</accession>
<dbReference type="InterPro" id="IPR002182">
    <property type="entry name" value="NB-ARC"/>
</dbReference>
<dbReference type="GO" id="GO:0043531">
    <property type="term" value="F:ADP binding"/>
    <property type="evidence" value="ECO:0007669"/>
    <property type="project" value="InterPro"/>
</dbReference>
<evidence type="ECO:0000256" key="1">
    <source>
        <dbReference type="ARBA" id="ARBA00008894"/>
    </source>
</evidence>
<dbReference type="SUPFAM" id="SSF52540">
    <property type="entry name" value="P-loop containing nucleoside triphosphate hydrolases"/>
    <property type="match status" value="1"/>
</dbReference>
<dbReference type="InterPro" id="IPR057135">
    <property type="entry name" value="At4g27190-like_LRR"/>
</dbReference>
<proteinExistence type="inferred from homology"/>
<dbReference type="InterPro" id="IPR032675">
    <property type="entry name" value="LRR_dom_sf"/>
</dbReference>
<dbReference type="Pfam" id="PF23247">
    <property type="entry name" value="LRR_RPS2"/>
    <property type="match status" value="2"/>
</dbReference>
<name>A0AAW1WUA7_RUBAR</name>
<protein>
    <recommendedName>
        <fullName evidence="7">TIR domain-containing protein</fullName>
    </recommendedName>
</protein>
<organism evidence="8 9">
    <name type="scientific">Rubus argutus</name>
    <name type="common">Southern blackberry</name>
    <dbReference type="NCBI Taxonomy" id="59490"/>
    <lineage>
        <taxon>Eukaryota</taxon>
        <taxon>Viridiplantae</taxon>
        <taxon>Streptophyta</taxon>
        <taxon>Embryophyta</taxon>
        <taxon>Tracheophyta</taxon>
        <taxon>Spermatophyta</taxon>
        <taxon>Magnoliopsida</taxon>
        <taxon>eudicotyledons</taxon>
        <taxon>Gunneridae</taxon>
        <taxon>Pentapetalae</taxon>
        <taxon>rosids</taxon>
        <taxon>fabids</taxon>
        <taxon>Rosales</taxon>
        <taxon>Rosaceae</taxon>
        <taxon>Rosoideae</taxon>
        <taxon>Rosoideae incertae sedis</taxon>
        <taxon>Rubus</taxon>
    </lineage>
</organism>
<dbReference type="SUPFAM" id="SSF52200">
    <property type="entry name" value="Toll/Interleukin receptor TIR domain"/>
    <property type="match status" value="1"/>
</dbReference>
<dbReference type="PROSITE" id="PS50104">
    <property type="entry name" value="TIR"/>
    <property type="match status" value="1"/>
</dbReference>
<dbReference type="GO" id="GO:0006952">
    <property type="term" value="P:defense response"/>
    <property type="evidence" value="ECO:0007669"/>
    <property type="project" value="UniProtKB-KW"/>
</dbReference>
<dbReference type="PANTHER" id="PTHR33463:SF198">
    <property type="entry name" value="RPP4C3"/>
    <property type="match status" value="1"/>
</dbReference>
<keyword evidence="9" id="KW-1185">Reference proteome</keyword>
<evidence type="ECO:0000259" key="7">
    <source>
        <dbReference type="PROSITE" id="PS50104"/>
    </source>
</evidence>
<keyword evidence="3" id="KW-0547">Nucleotide-binding</keyword>
<dbReference type="SUPFAM" id="SSF52058">
    <property type="entry name" value="L domain-like"/>
    <property type="match status" value="1"/>
</dbReference>
<dbReference type="PRINTS" id="PR00364">
    <property type="entry name" value="DISEASERSIST"/>
</dbReference>
<evidence type="ECO:0000313" key="9">
    <source>
        <dbReference type="Proteomes" id="UP001457282"/>
    </source>
</evidence>
<dbReference type="SMART" id="SM00255">
    <property type="entry name" value="TIR"/>
    <property type="match status" value="1"/>
</dbReference>
<keyword evidence="4" id="KW-0611">Plant defense</keyword>
<dbReference type="InterPro" id="IPR055414">
    <property type="entry name" value="LRR_R13L4/SHOC2-like"/>
</dbReference>
<reference evidence="8 9" key="1">
    <citation type="journal article" date="2023" name="G3 (Bethesda)">
        <title>A chromosome-length genome assembly and annotation of blackberry (Rubus argutus, cv. 'Hillquist').</title>
        <authorList>
            <person name="Bruna T."/>
            <person name="Aryal R."/>
            <person name="Dudchenko O."/>
            <person name="Sargent D.J."/>
            <person name="Mead D."/>
            <person name="Buti M."/>
            <person name="Cavallini A."/>
            <person name="Hytonen T."/>
            <person name="Andres J."/>
            <person name="Pham M."/>
            <person name="Weisz D."/>
            <person name="Mascagni F."/>
            <person name="Usai G."/>
            <person name="Natali L."/>
            <person name="Bassil N."/>
            <person name="Fernandez G.E."/>
            <person name="Lomsadze A."/>
            <person name="Armour M."/>
            <person name="Olukolu B."/>
            <person name="Poorten T."/>
            <person name="Britton C."/>
            <person name="Davik J."/>
            <person name="Ashrafi H."/>
            <person name="Aiden E.L."/>
            <person name="Borodovsky M."/>
            <person name="Worthington M."/>
        </authorList>
    </citation>
    <scope>NUCLEOTIDE SEQUENCE [LARGE SCALE GENOMIC DNA]</scope>
    <source>
        <strain evidence="8">PI 553951</strain>
    </source>
</reference>
<keyword evidence="5" id="KW-0067">ATP-binding</keyword>
<gene>
    <name evidence="8" type="ORF">M0R45_024476</name>
</gene>
<dbReference type="PANTHER" id="PTHR33463">
    <property type="entry name" value="NB-ARC DOMAIN-CONTAINING PROTEIN-RELATED"/>
    <property type="match status" value="1"/>
</dbReference>
<dbReference type="InterPro" id="IPR042197">
    <property type="entry name" value="Apaf_helical"/>
</dbReference>
<dbReference type="Pfam" id="PF23598">
    <property type="entry name" value="LRR_14"/>
    <property type="match status" value="1"/>
</dbReference>
<dbReference type="EMBL" id="JBEDUW010000005">
    <property type="protein sequence ID" value="KAK9927284.1"/>
    <property type="molecule type" value="Genomic_DNA"/>
</dbReference>
<dbReference type="Pfam" id="PF00931">
    <property type="entry name" value="NB-ARC"/>
    <property type="match status" value="1"/>
</dbReference>
<dbReference type="InterPro" id="IPR035897">
    <property type="entry name" value="Toll_tir_struct_dom_sf"/>
</dbReference>
<keyword evidence="2" id="KW-0677">Repeat</keyword>
<comment type="similarity">
    <text evidence="1">Belongs to the disease resistance NB-LRR family.</text>
</comment>
<dbReference type="Pfam" id="PF01582">
    <property type="entry name" value="TIR"/>
    <property type="match status" value="1"/>
</dbReference>
<dbReference type="Gene3D" id="3.40.50.300">
    <property type="entry name" value="P-loop containing nucleotide triphosphate hydrolases"/>
    <property type="match status" value="1"/>
</dbReference>
<evidence type="ECO:0000256" key="4">
    <source>
        <dbReference type="ARBA" id="ARBA00022821"/>
    </source>
</evidence>
<dbReference type="Gene3D" id="3.80.10.10">
    <property type="entry name" value="Ribonuclease Inhibitor"/>
    <property type="match status" value="3"/>
</dbReference>
<dbReference type="GO" id="GO:0005524">
    <property type="term" value="F:ATP binding"/>
    <property type="evidence" value="ECO:0007669"/>
    <property type="project" value="UniProtKB-KW"/>
</dbReference>
<evidence type="ECO:0000256" key="6">
    <source>
        <dbReference type="ARBA" id="ARBA00023027"/>
    </source>
</evidence>
<dbReference type="Proteomes" id="UP001457282">
    <property type="component" value="Unassembled WGS sequence"/>
</dbReference>
<evidence type="ECO:0000313" key="8">
    <source>
        <dbReference type="EMBL" id="KAK9927284.1"/>
    </source>
</evidence>
<keyword evidence="6" id="KW-0520">NAD</keyword>
<dbReference type="SUPFAM" id="SSF52047">
    <property type="entry name" value="RNI-like"/>
    <property type="match status" value="1"/>
</dbReference>